<dbReference type="Proteomes" id="UP001244341">
    <property type="component" value="Chromosome 7b"/>
</dbReference>
<dbReference type="InterPro" id="IPR018865">
    <property type="entry name" value="STK19-like"/>
</dbReference>
<feature type="region of interest" description="Disordered" evidence="2">
    <location>
        <begin position="1"/>
        <end position="31"/>
    </location>
</feature>
<dbReference type="EMBL" id="CP126214">
    <property type="protein sequence ID" value="WIA16353.1"/>
    <property type="molecule type" value="Genomic_DNA"/>
</dbReference>
<accession>A0ABY8U9M8</accession>
<evidence type="ECO:0000256" key="2">
    <source>
        <dbReference type="SAM" id="MobiDB-lite"/>
    </source>
</evidence>
<protein>
    <submittedName>
        <fullName evidence="3">Uncharacterized protein</fullName>
    </submittedName>
</protein>
<evidence type="ECO:0000313" key="4">
    <source>
        <dbReference type="Proteomes" id="UP001244341"/>
    </source>
</evidence>
<sequence>MQRKRSAAAQDKGAADRVRLSYPSLDPTSGDDSLPPIILKSQLYTVLADKTAVDRDVEQLRQQGRARLFKLAFGADEDRHAPDSLMFTVSGAAAFVKSVVAGRQELLQMLKRKKYQEVLEKELMCVALRGSCLTPAFHVRDLQGRGLVACMDTTAGRLVRLAQRK</sequence>
<dbReference type="Pfam" id="PF10494">
    <property type="entry name" value="Stk19"/>
    <property type="match status" value="1"/>
</dbReference>
<keyword evidence="4" id="KW-1185">Reference proteome</keyword>
<gene>
    <name evidence="3" type="ORF">OEZ85_013051</name>
</gene>
<organism evidence="3 4">
    <name type="scientific">Tetradesmus obliquus</name>
    <name type="common">Green alga</name>
    <name type="synonym">Acutodesmus obliquus</name>
    <dbReference type="NCBI Taxonomy" id="3088"/>
    <lineage>
        <taxon>Eukaryota</taxon>
        <taxon>Viridiplantae</taxon>
        <taxon>Chlorophyta</taxon>
        <taxon>core chlorophytes</taxon>
        <taxon>Chlorophyceae</taxon>
        <taxon>CS clade</taxon>
        <taxon>Sphaeropleales</taxon>
        <taxon>Scenedesmaceae</taxon>
        <taxon>Tetradesmus</taxon>
    </lineage>
</organism>
<name>A0ABY8U9M8_TETOB</name>
<dbReference type="PANTHER" id="PTHR15243:SF0">
    <property type="entry name" value="SERINE_THREONINE-PROTEIN KINASE 19"/>
    <property type="match status" value="1"/>
</dbReference>
<evidence type="ECO:0000313" key="3">
    <source>
        <dbReference type="EMBL" id="WIA16353.1"/>
    </source>
</evidence>
<dbReference type="PANTHER" id="PTHR15243">
    <property type="entry name" value="SERINE/THREONINE-PROTEIN KINASE 19"/>
    <property type="match status" value="1"/>
</dbReference>
<reference evidence="3 4" key="1">
    <citation type="submission" date="2023-05" db="EMBL/GenBank/DDBJ databases">
        <title>A 100% complete, gapless, phased diploid assembly of the Scenedesmus obliquus UTEX 3031 genome.</title>
        <authorList>
            <person name="Biondi T.C."/>
            <person name="Hanschen E.R."/>
            <person name="Kwon T."/>
            <person name="Eng W."/>
            <person name="Kruse C.P.S."/>
            <person name="Koehler S.I."/>
            <person name="Kunde Y."/>
            <person name="Gleasner C.D."/>
            <person name="You Mak K.T."/>
            <person name="Polle J."/>
            <person name="Hovde B.T."/>
            <person name="Starkenburg S.R."/>
        </authorList>
    </citation>
    <scope>NUCLEOTIDE SEQUENCE [LARGE SCALE GENOMIC DNA]</scope>
    <source>
        <strain evidence="3 4">DOE0152z</strain>
    </source>
</reference>
<evidence type="ECO:0000256" key="1">
    <source>
        <dbReference type="ARBA" id="ARBA00093458"/>
    </source>
</evidence>
<proteinExistence type="inferred from homology"/>
<comment type="similarity">
    <text evidence="1">Belongs to the STK19 family.</text>
</comment>